<accession>A0ABM3C6S5</accession>
<dbReference type="Proteomes" id="UP001652661">
    <property type="component" value="Chromosome 2L"/>
</dbReference>
<protein>
    <submittedName>
        <fullName evidence="2">Uncharacterized protein</fullName>
    </submittedName>
</protein>
<sequence length="193" mass="22358">MNLGQYTATKDVYFRTKRYLIFPRQAPTRHQFIAGIGIPADLDYESLTVGYVLKAEFYLPFNESVFRQNPLFPEYKKKSFQNVGKKLTLTKDGFRWKMYDFMKKVLDSFGFNGHACLLQIICEVKKNRFATDFNTAAEILLLLLSPSSTLNSYAEHAHDLIIAEKEGFFKNCSKYDCNIKLIDLISFSLRIDT</sequence>
<keyword evidence="1" id="KW-1185">Reference proteome</keyword>
<dbReference type="Pfam" id="PF07841">
    <property type="entry name" value="DM4_12"/>
    <property type="match status" value="1"/>
</dbReference>
<organism evidence="1 2">
    <name type="scientific">Drosophila kikkawai</name>
    <name type="common">Fruit fly</name>
    <dbReference type="NCBI Taxonomy" id="30033"/>
    <lineage>
        <taxon>Eukaryota</taxon>
        <taxon>Metazoa</taxon>
        <taxon>Ecdysozoa</taxon>
        <taxon>Arthropoda</taxon>
        <taxon>Hexapoda</taxon>
        <taxon>Insecta</taxon>
        <taxon>Pterygota</taxon>
        <taxon>Neoptera</taxon>
        <taxon>Endopterygota</taxon>
        <taxon>Diptera</taxon>
        <taxon>Brachycera</taxon>
        <taxon>Muscomorpha</taxon>
        <taxon>Ephydroidea</taxon>
        <taxon>Drosophilidae</taxon>
        <taxon>Drosophila</taxon>
        <taxon>Sophophora</taxon>
    </lineage>
</organism>
<dbReference type="SMART" id="SM00718">
    <property type="entry name" value="DM4_12"/>
    <property type="match status" value="1"/>
</dbReference>
<reference evidence="1" key="1">
    <citation type="submission" date="2025-05" db="UniProtKB">
        <authorList>
            <consortium name="RefSeq"/>
        </authorList>
    </citation>
    <scope>NUCLEOTIDE SEQUENCE [LARGE SCALE GENOMIC DNA]</scope>
    <source>
        <strain evidence="1">14028-0561.14</strain>
    </source>
</reference>
<evidence type="ECO:0000313" key="1">
    <source>
        <dbReference type="Proteomes" id="UP001652661"/>
    </source>
</evidence>
<evidence type="ECO:0000313" key="2">
    <source>
        <dbReference type="RefSeq" id="XP_041632128.1"/>
    </source>
</evidence>
<dbReference type="RefSeq" id="XP_041632128.1">
    <property type="nucleotide sequence ID" value="XM_041776194.1"/>
</dbReference>
<name>A0ABM3C6S5_DROKI</name>
<proteinExistence type="predicted"/>
<dbReference type="InterPro" id="IPR006631">
    <property type="entry name" value="DM4_12"/>
</dbReference>
<dbReference type="PANTHER" id="PTHR21398">
    <property type="entry name" value="AGAP007094-PA"/>
    <property type="match status" value="1"/>
</dbReference>
<dbReference type="PANTHER" id="PTHR21398:SF21">
    <property type="entry name" value="AGAP004005-PA"/>
    <property type="match status" value="1"/>
</dbReference>
<dbReference type="GeneID" id="108079048"/>
<gene>
    <name evidence="2" type="primary">LOC108079048</name>
</gene>
<reference evidence="2" key="2">
    <citation type="submission" date="2025-08" db="UniProtKB">
        <authorList>
            <consortium name="RefSeq"/>
        </authorList>
    </citation>
    <scope>IDENTIFICATION</scope>
    <source>
        <strain evidence="2">14028-0561.14</strain>
        <tissue evidence="2">Whole fly</tissue>
    </source>
</reference>